<reference evidence="2 3" key="1">
    <citation type="submission" date="2023-01" db="EMBL/GenBank/DDBJ databases">
        <title>Novel species of the genus Vogesella isolated from rivers.</title>
        <authorList>
            <person name="Lu H."/>
        </authorList>
    </citation>
    <scope>NUCLEOTIDE SEQUENCE [LARGE SCALE GENOMIC DNA]</scope>
    <source>
        <strain evidence="2 3">DC21W</strain>
    </source>
</reference>
<gene>
    <name evidence="2" type="ORF">PQU95_08930</name>
</gene>
<dbReference type="EMBL" id="JAQQLF010000009">
    <property type="protein sequence ID" value="MDC7717332.1"/>
    <property type="molecule type" value="Genomic_DNA"/>
</dbReference>
<organism evidence="2 3">
    <name type="scientific">Vogesella aquatica</name>
    <dbReference type="NCBI Taxonomy" id="2984206"/>
    <lineage>
        <taxon>Bacteria</taxon>
        <taxon>Pseudomonadati</taxon>
        <taxon>Pseudomonadota</taxon>
        <taxon>Betaproteobacteria</taxon>
        <taxon>Neisseriales</taxon>
        <taxon>Chromobacteriaceae</taxon>
        <taxon>Vogesella</taxon>
    </lineage>
</organism>
<dbReference type="RefSeq" id="WP_272751665.1">
    <property type="nucleotide sequence ID" value="NZ_JAQQLF010000009.1"/>
</dbReference>
<dbReference type="Pfam" id="PF05751">
    <property type="entry name" value="FixH"/>
    <property type="match status" value="1"/>
</dbReference>
<name>A0ABT5IXZ3_9NEIS</name>
<proteinExistence type="predicted"/>
<keyword evidence="1" id="KW-1133">Transmembrane helix</keyword>
<protein>
    <submittedName>
        <fullName evidence="2">FixH family protein</fullName>
    </submittedName>
</protein>
<dbReference type="InterPro" id="IPR008620">
    <property type="entry name" value="FixH"/>
</dbReference>
<evidence type="ECO:0000313" key="3">
    <source>
        <dbReference type="Proteomes" id="UP001219956"/>
    </source>
</evidence>
<evidence type="ECO:0000313" key="2">
    <source>
        <dbReference type="EMBL" id="MDC7717332.1"/>
    </source>
</evidence>
<keyword evidence="3" id="KW-1185">Reference proteome</keyword>
<feature type="transmembrane region" description="Helical" evidence="1">
    <location>
        <begin position="16"/>
        <end position="35"/>
    </location>
</feature>
<keyword evidence="1" id="KW-0472">Membrane</keyword>
<keyword evidence="1" id="KW-0812">Transmembrane</keyword>
<comment type="caution">
    <text evidence="2">The sequence shown here is derived from an EMBL/GenBank/DDBJ whole genome shotgun (WGS) entry which is preliminary data.</text>
</comment>
<dbReference type="Proteomes" id="UP001219956">
    <property type="component" value="Unassembled WGS sequence"/>
</dbReference>
<evidence type="ECO:0000256" key="1">
    <source>
        <dbReference type="SAM" id="Phobius"/>
    </source>
</evidence>
<accession>A0ABT5IXZ3</accession>
<sequence>MQNPTGAPRPWYKDRWPWLLMAGPFLAVVAGIITFRIAVVTADDMVTDDYYKRGKDINLELGRDKVAIQLGIDAQAMFSDDGQSVRVLTTSKTPLQGDLVLTLLHPTRQQDDQHVTLTRQGDNIYQARINAGNAKHWYVRLEDKAGKWRLQGEWRPGESAMVQLGNPKLEQPAQ</sequence>